<reference evidence="1" key="1">
    <citation type="submission" date="2016-01" db="EMBL/GenBank/DDBJ databases">
        <authorList>
            <person name="Peeters C."/>
        </authorList>
    </citation>
    <scope>NUCLEOTIDE SEQUENCE [LARGE SCALE GENOMIC DNA]</scope>
    <source>
        <strain evidence="1">LMG 22937</strain>
    </source>
</reference>
<dbReference type="Proteomes" id="UP000054925">
    <property type="component" value="Unassembled WGS sequence"/>
</dbReference>
<evidence type="ECO:0000313" key="2">
    <source>
        <dbReference type="Proteomes" id="UP000054925"/>
    </source>
</evidence>
<proteinExistence type="predicted"/>
<name>A0A158L4W4_9BURK</name>
<accession>A0A158L4W4</accession>
<comment type="caution">
    <text evidence="1">The sequence shown here is derived from an EMBL/GenBank/DDBJ whole genome shotgun (WGS) entry which is preliminary data.</text>
</comment>
<evidence type="ECO:0000313" key="1">
    <source>
        <dbReference type="EMBL" id="SAL87890.1"/>
    </source>
</evidence>
<organism evidence="1 2">
    <name type="scientific">Caballeronia terrestris</name>
    <dbReference type="NCBI Taxonomy" id="1226301"/>
    <lineage>
        <taxon>Bacteria</taxon>
        <taxon>Pseudomonadati</taxon>
        <taxon>Pseudomonadota</taxon>
        <taxon>Betaproteobacteria</taxon>
        <taxon>Burkholderiales</taxon>
        <taxon>Burkholderiaceae</taxon>
        <taxon>Caballeronia</taxon>
    </lineage>
</organism>
<keyword evidence="2" id="KW-1185">Reference proteome</keyword>
<protein>
    <submittedName>
        <fullName evidence="1">Uncharacterized protein</fullName>
    </submittedName>
</protein>
<sequence>MMSRSPAPNAGISVDRASSLRGASAFLGPSRRLPVEPPVTQLFAAHDRSTRFGFHRVDYPHSRAPAFEKVQMADGNDGLKNVLST</sequence>
<gene>
    <name evidence="1" type="ORF">AWB67_07496</name>
</gene>
<dbReference type="EMBL" id="FCOL02000394">
    <property type="protein sequence ID" value="SAL87890.1"/>
    <property type="molecule type" value="Genomic_DNA"/>
</dbReference>
<dbReference type="AlphaFoldDB" id="A0A158L4W4"/>